<feature type="signal peptide" evidence="1">
    <location>
        <begin position="1"/>
        <end position="28"/>
    </location>
</feature>
<organism evidence="2 3">
    <name type="scientific">Ascaris lumbricoides</name>
    <name type="common">Giant roundworm</name>
    <dbReference type="NCBI Taxonomy" id="6252"/>
    <lineage>
        <taxon>Eukaryota</taxon>
        <taxon>Metazoa</taxon>
        <taxon>Ecdysozoa</taxon>
        <taxon>Nematoda</taxon>
        <taxon>Chromadorea</taxon>
        <taxon>Rhabditida</taxon>
        <taxon>Spirurina</taxon>
        <taxon>Ascaridomorpha</taxon>
        <taxon>Ascaridoidea</taxon>
        <taxon>Ascarididae</taxon>
        <taxon>Ascaris</taxon>
    </lineage>
</organism>
<keyword evidence="1" id="KW-0732">Signal</keyword>
<reference evidence="3" key="1">
    <citation type="submission" date="2017-02" db="UniProtKB">
        <authorList>
            <consortium name="WormBaseParasite"/>
        </authorList>
    </citation>
    <scope>IDENTIFICATION</scope>
</reference>
<evidence type="ECO:0000313" key="3">
    <source>
        <dbReference type="WBParaSite" id="ALUE_0001255101-mRNA-1"/>
    </source>
</evidence>
<sequence>MNCFRMNGILMQTALLLVILCLLSDSKSIPKKAIIDEDMTASELIDSFLERAKATTHHHHKSHRRHKSMPERVHLVSIDKDGREYVNCVKSINGSLATVKRCYRPQSEDMRVGCYAVWDVKKQLLVQDCWMQQAVCSFANQTAFGRYIIANKQLIKAWHSLRRFIRNKLDCYSSHNLILPRNFQIHFRDEQISMNNCEERRCAAKRSTFCCCYGHTCNEQFDLSNNSFDNL</sequence>
<dbReference type="WBParaSite" id="ALUE_0001255101-mRNA-1">
    <property type="protein sequence ID" value="ALUE_0001255101-mRNA-1"/>
    <property type="gene ID" value="ALUE_0001255101"/>
</dbReference>
<feature type="chain" id="PRO_5005657028" evidence="1">
    <location>
        <begin position="29"/>
        <end position="231"/>
    </location>
</feature>
<dbReference type="AlphaFoldDB" id="A0A0M3I6A1"/>
<evidence type="ECO:0000256" key="1">
    <source>
        <dbReference type="SAM" id="SignalP"/>
    </source>
</evidence>
<evidence type="ECO:0000313" key="2">
    <source>
        <dbReference type="Proteomes" id="UP000036681"/>
    </source>
</evidence>
<proteinExistence type="predicted"/>
<accession>A0A0M3I6A1</accession>
<dbReference type="Proteomes" id="UP000036681">
    <property type="component" value="Unplaced"/>
</dbReference>
<keyword evidence="2" id="KW-1185">Reference proteome</keyword>
<protein>
    <submittedName>
        <fullName evidence="3">SCP domain-containing protein</fullName>
    </submittedName>
</protein>
<name>A0A0M3I6A1_ASCLU</name>